<feature type="region of interest" description="Disordered" evidence="3">
    <location>
        <begin position="1004"/>
        <end position="1078"/>
    </location>
</feature>
<evidence type="ECO:0000259" key="5">
    <source>
        <dbReference type="PROSITE" id="PS50827"/>
    </source>
</evidence>
<feature type="region of interest" description="Disordered" evidence="3">
    <location>
        <begin position="1559"/>
        <end position="1613"/>
    </location>
</feature>
<protein>
    <submittedName>
        <fullName evidence="7">Nucleosome/chromatin assembly factor group</fullName>
    </submittedName>
</protein>
<accession>D8LRK0</accession>
<dbReference type="InterPro" id="IPR005818">
    <property type="entry name" value="Histone_H1/H5_H15"/>
</dbReference>
<dbReference type="Proteomes" id="UP000002630">
    <property type="component" value="Linkage Group LG26"/>
</dbReference>
<dbReference type="InterPro" id="IPR036388">
    <property type="entry name" value="WH-like_DNA-bd_sf"/>
</dbReference>
<feature type="domain" description="DDT" evidence="5">
    <location>
        <begin position="398"/>
        <end position="469"/>
    </location>
</feature>
<proteinExistence type="predicted"/>
<dbReference type="GO" id="GO:0005634">
    <property type="term" value="C:nucleus"/>
    <property type="evidence" value="ECO:0007669"/>
    <property type="project" value="UniProtKB-SubCell"/>
</dbReference>
<evidence type="ECO:0000256" key="1">
    <source>
        <dbReference type="ARBA" id="ARBA00004123"/>
    </source>
</evidence>
<dbReference type="Pfam" id="PF00538">
    <property type="entry name" value="Linker_histone"/>
    <property type="match status" value="1"/>
</dbReference>
<feature type="region of interest" description="Disordered" evidence="3">
    <location>
        <begin position="370"/>
        <end position="390"/>
    </location>
</feature>
<reference evidence="7 8" key="1">
    <citation type="journal article" date="2010" name="Nature">
        <title>The Ectocarpus genome and the independent evolution of multicellularity in brown algae.</title>
        <authorList>
            <person name="Cock J.M."/>
            <person name="Sterck L."/>
            <person name="Rouze P."/>
            <person name="Scornet D."/>
            <person name="Allen A.E."/>
            <person name="Amoutzias G."/>
            <person name="Anthouard V."/>
            <person name="Artiguenave F."/>
            <person name="Aury J.M."/>
            <person name="Badger J.H."/>
            <person name="Beszteri B."/>
            <person name="Billiau K."/>
            <person name="Bonnet E."/>
            <person name="Bothwell J.H."/>
            <person name="Bowler C."/>
            <person name="Boyen C."/>
            <person name="Brownlee C."/>
            <person name="Carrano C.J."/>
            <person name="Charrier B."/>
            <person name="Cho G.Y."/>
            <person name="Coelho S.M."/>
            <person name="Collen J."/>
            <person name="Corre E."/>
            <person name="Da Silva C."/>
            <person name="Delage L."/>
            <person name="Delaroque N."/>
            <person name="Dittami S.M."/>
            <person name="Doulbeau S."/>
            <person name="Elias M."/>
            <person name="Farnham G."/>
            <person name="Gachon C.M."/>
            <person name="Gschloessl B."/>
            <person name="Heesch S."/>
            <person name="Jabbari K."/>
            <person name="Jubin C."/>
            <person name="Kawai H."/>
            <person name="Kimura K."/>
            <person name="Kloareg B."/>
            <person name="Kupper F.C."/>
            <person name="Lang D."/>
            <person name="Le Bail A."/>
            <person name="Leblanc C."/>
            <person name="Lerouge P."/>
            <person name="Lohr M."/>
            <person name="Lopez P.J."/>
            <person name="Martens C."/>
            <person name="Maumus F."/>
            <person name="Michel G."/>
            <person name="Miranda-Saavedra D."/>
            <person name="Morales J."/>
            <person name="Moreau H."/>
            <person name="Motomura T."/>
            <person name="Nagasato C."/>
            <person name="Napoli C.A."/>
            <person name="Nelson D.R."/>
            <person name="Nyvall-Collen P."/>
            <person name="Peters A.F."/>
            <person name="Pommier C."/>
            <person name="Potin P."/>
            <person name="Poulain J."/>
            <person name="Quesneville H."/>
            <person name="Read B."/>
            <person name="Rensing S.A."/>
            <person name="Ritter A."/>
            <person name="Rousvoal S."/>
            <person name="Samanta M."/>
            <person name="Samson G."/>
            <person name="Schroeder D.C."/>
            <person name="Segurens B."/>
            <person name="Strittmatter M."/>
            <person name="Tonon T."/>
            <person name="Tregear J.W."/>
            <person name="Valentin K."/>
            <person name="von Dassow P."/>
            <person name="Yamagishi T."/>
            <person name="Van de Peer Y."/>
            <person name="Wincker P."/>
        </authorList>
    </citation>
    <scope>NUCLEOTIDE SEQUENCE [LARGE SCALE GENOMIC DNA]</scope>
    <source>
        <strain evidence="8">Ec32 / CCAP1310/4</strain>
    </source>
</reference>
<feature type="region of interest" description="Disordered" evidence="3">
    <location>
        <begin position="61"/>
        <end position="185"/>
    </location>
</feature>
<dbReference type="GO" id="GO:0003677">
    <property type="term" value="F:DNA binding"/>
    <property type="evidence" value="ECO:0007669"/>
    <property type="project" value="InterPro"/>
</dbReference>
<feature type="region of interest" description="Disordered" evidence="3">
    <location>
        <begin position="1173"/>
        <end position="1432"/>
    </location>
</feature>
<evidence type="ECO:0000313" key="7">
    <source>
        <dbReference type="EMBL" id="CBN77761.1"/>
    </source>
</evidence>
<evidence type="ECO:0000259" key="4">
    <source>
        <dbReference type="PROSITE" id="PS50812"/>
    </source>
</evidence>
<dbReference type="Pfam" id="PF00855">
    <property type="entry name" value="PWWP"/>
    <property type="match status" value="1"/>
</dbReference>
<organism evidence="7 8">
    <name type="scientific">Ectocarpus siliculosus</name>
    <name type="common">Brown alga</name>
    <name type="synonym">Conferva siliculosa</name>
    <dbReference type="NCBI Taxonomy" id="2880"/>
    <lineage>
        <taxon>Eukaryota</taxon>
        <taxon>Sar</taxon>
        <taxon>Stramenopiles</taxon>
        <taxon>Ochrophyta</taxon>
        <taxon>PX clade</taxon>
        <taxon>Phaeophyceae</taxon>
        <taxon>Ectocarpales</taxon>
        <taxon>Ectocarpaceae</taxon>
        <taxon>Ectocarpus</taxon>
    </lineage>
</organism>
<dbReference type="Pfam" id="PF15612">
    <property type="entry name" value="WHIM1"/>
    <property type="match status" value="1"/>
</dbReference>
<dbReference type="InterPro" id="IPR028941">
    <property type="entry name" value="WHIM2_dom"/>
</dbReference>
<feature type="compositionally biased region" description="Low complexity" evidence="3">
    <location>
        <begin position="861"/>
        <end position="879"/>
    </location>
</feature>
<dbReference type="PROSITE" id="PS50812">
    <property type="entry name" value="PWWP"/>
    <property type="match status" value="1"/>
</dbReference>
<dbReference type="EMBL" id="FN648916">
    <property type="protein sequence ID" value="CBN77761.1"/>
    <property type="molecule type" value="Genomic_DNA"/>
</dbReference>
<feature type="compositionally biased region" description="Basic and acidic residues" evidence="3">
    <location>
        <begin position="1004"/>
        <end position="1025"/>
    </location>
</feature>
<dbReference type="Gene3D" id="2.30.30.140">
    <property type="match status" value="1"/>
</dbReference>
<dbReference type="PROSITE" id="PS51504">
    <property type="entry name" value="H15"/>
    <property type="match status" value="1"/>
</dbReference>
<gene>
    <name evidence="7" type="ORF">Esi_0069_0011</name>
</gene>
<sequence length="1764" mass="184282">MVTMTNLVEDSDPKEGEAEAATAAGKVKVKVKVRFTGTSKGASDEMVQAKDVLRVTEKTMQLKKEYEARKGKGHKPSGTGRGRPPEKKPAPTEPSTAAAAHGGGVTVGSTVPVERAASPDGSKKSRDSSSASDVDGGVGGGNGSTEASSWSGDVMRSARGGCDSDSSRRPGEEQEEQLQPPSFPDMVVEALHALSDSRGSSKLATVKWLKSSSRYGWMAAPPDEAKFKANVAAGVKQALEEGKVVQVRTNYRISPDHARALSLGLPTKPNKRRRKKSSTTSGGSPDPTRDEAVTEEEGTGELAWAAGEEPKPKAIKRPTGRSKGRAPKTIDGGGSSTSGGGGGGSKGSSASRSQALDLVEDDVLHAREQETQTGGGATAEPPLRPARPTPINRLRVSAGAVGDLVTVWDFLKTFGQELNLKEASVLTLEEFETAVLWSSSNNKSKKSVHPLIAGLHLALLREALGRKADGSPCGEAEAVMTSMAPVRRILGDLLNPATWPEVIRRFAMAYLRYSRALFSRHGRGRGEWVDEGHPLATAVETLSRRGYGDLSSSETLCVLRWLSDVLMDSRSVRVKIAQHAERQSRATVGDRKKAEERDHLVAESLSRSLAHRGMVDETAIGKTVVGKTAVDERPKPEGNERVAEERIEQAASAVVGGDTAGTAASGTPLTLKEKEALVSARAEEKRSAVRREALGWDREFNRYWWFGGGPSEVIHVEEKGGDVWGQYRSQQEVDALMDSQHPRGKRGAPLRRRLCQSKDEMQVGFERVRLVDAAEEAERKVREDIEQEHLRQLAAVEAAAKAAEAAAAAAAAAAARGADGDSSTRRSSRKRPGPSSPGKFAAVSTTIASPPVGALEHRTQGSNGNSNSSSGRMEAARAAAEAEAAQPYVPLLPAWRHVARRGDRDFLRNLKLELTSLEEQVAPLGNTTVTGRHSKDRHGWVREVATARDVLALRRPAVQLERALYACSRDMMENLAMDWSSMAVAEGEDVSWDSPYDWTFLKSQGRDRRKGKDREQRASLGEDGRAAPSATVGSGSAAIGGGGPTAAEVGASARAPSRGKRNVAKKRESGRELTSPAAAQAAAAKAAVSPAAAAFMGRGRQEGEGTREGAQGARKVAREEVIEEARVFAAGDSAGAGVNSLAELLVPGGKAPPEESSAGCLPSAGRVVFQDEDDAQKATTPAVATRASDEAKEVKEVKEVKAGKAGETDISGDSSGGLGGGGVVGLAGVDDEKDRTRLKEGADDRTATDAGGSISHPPEAAGGGSAADNVASEANSGPMEVEGGGVELERNSGTMKTAAVEDSREGEPAGMSDDGNGDKTPVLDGQTEATPDAGGDTGPNAAFPVEDAAGAAASTPADSGGNEGDGGNPSKTAVALGVGGDGSTKKTPTTMTKAEADDAGLTEGNEMDGMDEAAEEEEEEEEEEEVEPEKRWEMEREGIALANLSAELQGALSTDPAFREAWRKEMLAARTLAGVATLVYSLLTSAAGVLPALQEQDMQEQALINQDLATNQALRVRCSSTSEIVWARLHGFPWWPALVVKPEGVGFQMATKGLRVAHERFGSDGDPNAPHNRPNFDTQDTQQQQPAAAAAAPPPAAGTRLTGSATAAPPAAAGEVLTGSAPATSHRSVPPGQAAQRGLALAAAAAAAAGVGAAAGGETGKVSRPRRTPKVPKYLTEGMVGDGGADAPVRSIAGKGKKRKDGRVGGSTGMWQARKSQKRGGGGGGSELEQHQPAAPAERQPSRKKMPAALAQAELASGSMSMVR</sequence>
<dbReference type="GO" id="GO:0006334">
    <property type="term" value="P:nucleosome assembly"/>
    <property type="evidence" value="ECO:0007669"/>
    <property type="project" value="InterPro"/>
</dbReference>
<dbReference type="InterPro" id="IPR018501">
    <property type="entry name" value="DDT_dom"/>
</dbReference>
<feature type="compositionally biased region" description="Low complexity" evidence="3">
    <location>
        <begin position="1347"/>
        <end position="1360"/>
    </location>
</feature>
<feature type="compositionally biased region" description="Basic and acidic residues" evidence="3">
    <location>
        <begin position="1187"/>
        <end position="1207"/>
    </location>
</feature>
<evidence type="ECO:0000256" key="3">
    <source>
        <dbReference type="SAM" id="MobiDB-lite"/>
    </source>
</evidence>
<keyword evidence="2" id="KW-0539">Nucleus</keyword>
<dbReference type="InterPro" id="IPR028942">
    <property type="entry name" value="WHIM1_dom"/>
</dbReference>
<dbReference type="InterPro" id="IPR053271">
    <property type="entry name" value="DDT_domain"/>
</dbReference>
<feature type="compositionally biased region" description="Gly residues" evidence="3">
    <location>
        <begin position="1214"/>
        <end position="1225"/>
    </location>
</feature>
<feature type="compositionally biased region" description="Gly residues" evidence="3">
    <location>
        <begin position="331"/>
        <end position="346"/>
    </location>
</feature>
<dbReference type="OrthoDB" id="332390at2759"/>
<dbReference type="InParanoid" id="D8LRK0"/>
<dbReference type="Pfam" id="PF02791">
    <property type="entry name" value="DDT"/>
    <property type="match status" value="1"/>
</dbReference>
<dbReference type="Gene3D" id="1.10.10.10">
    <property type="entry name" value="Winged helix-like DNA-binding domain superfamily/Winged helix DNA-binding domain"/>
    <property type="match status" value="1"/>
</dbReference>
<feature type="region of interest" description="Disordered" evidence="3">
    <location>
        <begin position="1653"/>
        <end position="1764"/>
    </location>
</feature>
<dbReference type="GO" id="GO:0000786">
    <property type="term" value="C:nucleosome"/>
    <property type="evidence" value="ECO:0007669"/>
    <property type="project" value="InterPro"/>
</dbReference>
<evidence type="ECO:0000256" key="2">
    <source>
        <dbReference type="ARBA" id="ARBA00023242"/>
    </source>
</evidence>
<feature type="domain" description="H15" evidence="6">
    <location>
        <begin position="179"/>
        <end position="255"/>
    </location>
</feature>
<dbReference type="STRING" id="2880.D8LRK0"/>
<dbReference type="InterPro" id="IPR036390">
    <property type="entry name" value="WH_DNA-bd_sf"/>
</dbReference>
<evidence type="ECO:0000313" key="8">
    <source>
        <dbReference type="Proteomes" id="UP000002630"/>
    </source>
</evidence>
<feature type="region of interest" description="Disordered" evidence="3">
    <location>
        <begin position="251"/>
        <end position="353"/>
    </location>
</feature>
<feature type="compositionally biased region" description="Basic residues" evidence="3">
    <location>
        <begin position="313"/>
        <end position="326"/>
    </location>
</feature>
<dbReference type="InterPro" id="IPR000313">
    <property type="entry name" value="PWWP_dom"/>
</dbReference>
<keyword evidence="8" id="KW-1185">Reference proteome</keyword>
<feature type="region of interest" description="Disordered" evidence="3">
    <location>
        <begin position="1"/>
        <end position="24"/>
    </location>
</feature>
<feature type="compositionally biased region" description="Basic and acidic residues" evidence="3">
    <location>
        <begin position="61"/>
        <end position="70"/>
    </location>
</feature>
<dbReference type="PANTHER" id="PTHR15546">
    <property type="entry name" value="BROMODOMAIN ADJACENT TO ZINC FINGER DOMAIN, 2A"/>
    <property type="match status" value="1"/>
</dbReference>
<feature type="region of interest" description="Disordered" evidence="3">
    <location>
        <begin position="815"/>
        <end position="879"/>
    </location>
</feature>
<name>D8LRK0_ECTSI</name>
<dbReference type="SUPFAM" id="SSF46785">
    <property type="entry name" value="Winged helix' DNA-binding domain"/>
    <property type="match status" value="1"/>
</dbReference>
<dbReference type="OMA" id="HENIICE"/>
<feature type="compositionally biased region" description="Basic and acidic residues" evidence="3">
    <location>
        <begin position="1230"/>
        <end position="1247"/>
    </location>
</feature>
<dbReference type="CDD" id="cd05162">
    <property type="entry name" value="PWWP"/>
    <property type="match status" value="1"/>
</dbReference>
<feature type="domain" description="PWWP" evidence="4">
    <location>
        <begin position="1521"/>
        <end position="1566"/>
    </location>
</feature>
<dbReference type="Pfam" id="PF15613">
    <property type="entry name" value="WSD"/>
    <property type="match status" value="1"/>
</dbReference>
<dbReference type="SUPFAM" id="SSF63748">
    <property type="entry name" value="Tudor/PWWP/MBT"/>
    <property type="match status" value="1"/>
</dbReference>
<dbReference type="PROSITE" id="PS50827">
    <property type="entry name" value="DDT"/>
    <property type="match status" value="1"/>
</dbReference>
<evidence type="ECO:0000259" key="6">
    <source>
        <dbReference type="PROSITE" id="PS51504"/>
    </source>
</evidence>
<dbReference type="PANTHER" id="PTHR15546:SF2">
    <property type="entry name" value="DDT DOMAIN-CONTAINING PROTEIN DDB_G0282237"/>
    <property type="match status" value="1"/>
</dbReference>
<feature type="compositionally biased region" description="Acidic residues" evidence="3">
    <location>
        <begin position="1397"/>
        <end position="1427"/>
    </location>
</feature>
<feature type="compositionally biased region" description="Low complexity" evidence="3">
    <location>
        <begin position="1582"/>
        <end position="1591"/>
    </location>
</feature>
<dbReference type="EMBL" id="FN649751">
    <property type="protein sequence ID" value="CBN77761.1"/>
    <property type="molecule type" value="Genomic_DNA"/>
</dbReference>
<comment type="subcellular location">
    <subcellularLocation>
        <location evidence="1">Nucleus</location>
    </subcellularLocation>
</comment>
<dbReference type="SMART" id="SM00571">
    <property type="entry name" value="DDT"/>
    <property type="match status" value="1"/>
</dbReference>